<gene>
    <name evidence="2" type="ORF">AB3G39_13035</name>
</gene>
<sequence length="179" mass="21241">MKNRKRNRMKGFDYSSNNIYFVTICVQNRECCFGYVGTGRDLSVHHRAENEINDSIEVEMDLNKYGKIVEEKIIWLQEQYKYVEIHNYVVMPNHVHIIIEIDSLKVVDSAVKIKSLSSLIGALKTKSSKFIHIEGLEKFSWQRSFHDHIIKNENSYDNINNYIDLNPQKWHQDTFYEVH</sequence>
<dbReference type="InterPro" id="IPR002686">
    <property type="entry name" value="Transposase_17"/>
</dbReference>
<organism evidence="2">
    <name type="scientific">Flavobacterium sp. WC2416</name>
    <dbReference type="NCBI Taxonomy" id="3234141"/>
    <lineage>
        <taxon>Bacteria</taxon>
        <taxon>Pseudomonadati</taxon>
        <taxon>Bacteroidota</taxon>
        <taxon>Flavobacteriia</taxon>
        <taxon>Flavobacteriales</taxon>
        <taxon>Flavobacteriaceae</taxon>
        <taxon>Flavobacterium</taxon>
    </lineage>
</organism>
<protein>
    <submittedName>
        <fullName evidence="2">Transposase</fullName>
    </submittedName>
</protein>
<reference evidence="2" key="1">
    <citation type="submission" date="2024-07" db="EMBL/GenBank/DDBJ databases">
        <authorList>
            <person name="Biller S.J."/>
        </authorList>
    </citation>
    <scope>NUCLEOTIDE SEQUENCE</scope>
    <source>
        <strain evidence="2">WC2416</strain>
    </source>
</reference>
<dbReference type="GO" id="GO:0043565">
    <property type="term" value="F:sequence-specific DNA binding"/>
    <property type="evidence" value="ECO:0007669"/>
    <property type="project" value="TreeGrafter"/>
</dbReference>
<dbReference type="InterPro" id="IPR052715">
    <property type="entry name" value="RAYT_transposase"/>
</dbReference>
<dbReference type="Pfam" id="PF01797">
    <property type="entry name" value="Y1_Tnp"/>
    <property type="match status" value="1"/>
</dbReference>
<dbReference type="EMBL" id="CP165626">
    <property type="protein sequence ID" value="XDU98096.1"/>
    <property type="molecule type" value="Genomic_DNA"/>
</dbReference>
<dbReference type="AlphaFoldDB" id="A0AB39WCG1"/>
<proteinExistence type="predicted"/>
<dbReference type="SMART" id="SM01321">
    <property type="entry name" value="Y1_Tnp"/>
    <property type="match status" value="1"/>
</dbReference>
<name>A0AB39WCG1_9FLAO</name>
<dbReference type="PANTHER" id="PTHR36966:SF1">
    <property type="entry name" value="REP-ASSOCIATED TYROSINE TRANSPOSASE"/>
    <property type="match status" value="1"/>
</dbReference>
<dbReference type="GO" id="GO:0006313">
    <property type="term" value="P:DNA transposition"/>
    <property type="evidence" value="ECO:0007669"/>
    <property type="project" value="InterPro"/>
</dbReference>
<dbReference type="GO" id="GO:0004803">
    <property type="term" value="F:transposase activity"/>
    <property type="evidence" value="ECO:0007669"/>
    <property type="project" value="InterPro"/>
</dbReference>
<accession>A0AB39WCG1</accession>
<feature type="domain" description="Transposase IS200-like" evidence="1">
    <location>
        <begin position="15"/>
        <end position="166"/>
    </location>
</feature>
<dbReference type="RefSeq" id="WP_369769428.1">
    <property type="nucleotide sequence ID" value="NZ_CP165626.1"/>
</dbReference>
<dbReference type="Gene3D" id="3.30.70.1290">
    <property type="entry name" value="Transposase IS200-like"/>
    <property type="match status" value="1"/>
</dbReference>
<evidence type="ECO:0000313" key="2">
    <source>
        <dbReference type="EMBL" id="XDU98096.1"/>
    </source>
</evidence>
<evidence type="ECO:0000259" key="1">
    <source>
        <dbReference type="SMART" id="SM01321"/>
    </source>
</evidence>
<dbReference type="SUPFAM" id="SSF143422">
    <property type="entry name" value="Transposase IS200-like"/>
    <property type="match status" value="1"/>
</dbReference>
<dbReference type="PANTHER" id="PTHR36966">
    <property type="entry name" value="REP-ASSOCIATED TYROSINE TRANSPOSASE"/>
    <property type="match status" value="1"/>
</dbReference>
<dbReference type="InterPro" id="IPR036515">
    <property type="entry name" value="Transposase_17_sf"/>
</dbReference>